<reference evidence="3 4" key="1">
    <citation type="submission" date="2017-10" db="EMBL/GenBank/DDBJ databases">
        <title>Draft genome sequences of strains TRE 1, TRE 9, TRE H and TRI 7, isolated from tamarins, belonging to four potential novel Bifidobacterium species.</title>
        <authorList>
            <person name="Mattarelli P."/>
            <person name="Modesto M."/>
            <person name="Puglisi E."/>
            <person name="Morelli L."/>
            <person name="Spezio C."/>
            <person name="Bonetti A."/>
            <person name="Sandri C."/>
        </authorList>
    </citation>
    <scope>NUCLEOTIDE SEQUENCE [LARGE SCALE GENOMIC DNA]</scope>
    <source>
        <strain evidence="4">TRI7</strain>
    </source>
</reference>
<organism evidence="3 4">
    <name type="scientific">Bifidobacterium simiarum</name>
    <dbReference type="NCBI Taxonomy" id="2045441"/>
    <lineage>
        <taxon>Bacteria</taxon>
        <taxon>Bacillati</taxon>
        <taxon>Actinomycetota</taxon>
        <taxon>Actinomycetes</taxon>
        <taxon>Bifidobacteriales</taxon>
        <taxon>Bifidobacteriaceae</taxon>
        <taxon>Bifidobacterium</taxon>
    </lineage>
</organism>
<name>A0A2M9HDL7_9BIFI</name>
<feature type="transmembrane region" description="Helical" evidence="2">
    <location>
        <begin position="149"/>
        <end position="171"/>
    </location>
</feature>
<feature type="transmembrane region" description="Helical" evidence="2">
    <location>
        <begin position="222"/>
        <end position="245"/>
    </location>
</feature>
<feature type="region of interest" description="Disordered" evidence="1">
    <location>
        <begin position="1"/>
        <end position="20"/>
    </location>
</feature>
<evidence type="ECO:0000256" key="1">
    <source>
        <dbReference type="SAM" id="MobiDB-lite"/>
    </source>
</evidence>
<dbReference type="OrthoDB" id="3238956at2"/>
<feature type="transmembrane region" description="Helical" evidence="2">
    <location>
        <begin position="32"/>
        <end position="51"/>
    </location>
</feature>
<feature type="transmembrane region" description="Helical" evidence="2">
    <location>
        <begin position="57"/>
        <end position="77"/>
    </location>
</feature>
<dbReference type="RefSeq" id="WP_100513389.1">
    <property type="nucleotide sequence ID" value="NZ_PEBK01000007.1"/>
</dbReference>
<dbReference type="Proteomes" id="UP000231451">
    <property type="component" value="Unassembled WGS sequence"/>
</dbReference>
<protein>
    <submittedName>
        <fullName evidence="3">Uncharacterized protein</fullName>
    </submittedName>
</protein>
<keyword evidence="4" id="KW-1185">Reference proteome</keyword>
<comment type="caution">
    <text evidence="3">The sequence shown here is derived from an EMBL/GenBank/DDBJ whole genome shotgun (WGS) entry which is preliminary data.</text>
</comment>
<accession>A0A2M9HDL7</accession>
<keyword evidence="2" id="KW-0472">Membrane</keyword>
<feature type="transmembrane region" description="Helical" evidence="2">
    <location>
        <begin position="187"/>
        <end position="210"/>
    </location>
</feature>
<evidence type="ECO:0000313" key="3">
    <source>
        <dbReference type="EMBL" id="PJM74910.1"/>
    </source>
</evidence>
<dbReference type="AlphaFoldDB" id="A0A2M9HDL7"/>
<keyword evidence="2" id="KW-1133">Transmembrane helix</keyword>
<sequence length="250" mass="27543">MAKLRSWQKTPAPEPRAGEQEWLKRGMTKHGGFSVAVTQIASYAVLLFAVFTLGTHTVSGLIGLGFLLLSGSMVMLVGWPFEGEARESVFARVLASVTFLVGFGYLASGEFYTDQTFLRWAGFLVIWFWVMVFVSFLRQMMRRNRSHLIRSLSVGLMASLSTLGAVCWMFLPSLVRDLNAEQTPTSLAVTVIVVLLAAAVALLAASITWWNGKPRKLPFSWMGMGMVPVLMLGYGIFVAAFAMHFGPAVF</sequence>
<evidence type="ECO:0000313" key="4">
    <source>
        <dbReference type="Proteomes" id="UP000231451"/>
    </source>
</evidence>
<proteinExistence type="predicted"/>
<feature type="transmembrane region" description="Helical" evidence="2">
    <location>
        <begin position="89"/>
        <end position="108"/>
    </location>
</feature>
<evidence type="ECO:0000256" key="2">
    <source>
        <dbReference type="SAM" id="Phobius"/>
    </source>
</evidence>
<keyword evidence="2" id="KW-0812">Transmembrane</keyword>
<gene>
    <name evidence="3" type="ORF">CSQ87_08180</name>
</gene>
<dbReference type="EMBL" id="PEBK01000007">
    <property type="protein sequence ID" value="PJM74910.1"/>
    <property type="molecule type" value="Genomic_DNA"/>
</dbReference>
<feature type="transmembrane region" description="Helical" evidence="2">
    <location>
        <begin position="120"/>
        <end position="137"/>
    </location>
</feature>